<dbReference type="Proteomes" id="UP001597541">
    <property type="component" value="Unassembled WGS sequence"/>
</dbReference>
<dbReference type="PANTHER" id="PTHR39183">
    <property type="entry name" value="SPORE COAT PROTEIN F-LIKE PROTEIN YHCQ"/>
    <property type="match status" value="1"/>
</dbReference>
<comment type="similarity">
    <text evidence="3">Belongs to the CotF family.</text>
</comment>
<evidence type="ECO:0000256" key="2">
    <source>
        <dbReference type="ARBA" id="ARBA00024325"/>
    </source>
</evidence>
<evidence type="ECO:0000313" key="5">
    <source>
        <dbReference type="EMBL" id="MFD2613286.1"/>
    </source>
</evidence>
<dbReference type="Gene3D" id="1.20.1260.10">
    <property type="match status" value="1"/>
</dbReference>
<feature type="compositionally biased region" description="Low complexity" evidence="4">
    <location>
        <begin position="187"/>
        <end position="204"/>
    </location>
</feature>
<evidence type="ECO:0000256" key="1">
    <source>
        <dbReference type="ARBA" id="ARBA00022969"/>
    </source>
</evidence>
<accession>A0ABW5PD44</accession>
<protein>
    <submittedName>
        <fullName evidence="5">Spore coat protein</fullName>
    </submittedName>
</protein>
<dbReference type="RefSeq" id="WP_377603285.1">
    <property type="nucleotide sequence ID" value="NZ_JBHUME010000008.1"/>
</dbReference>
<comment type="caution">
    <text evidence="5">The sequence shown here is derived from an EMBL/GenBank/DDBJ whole genome shotgun (WGS) entry which is preliminary data.</text>
</comment>
<organism evidence="5 6">
    <name type="scientific">Paenibacillus gansuensis</name>
    <dbReference type="NCBI Taxonomy" id="306542"/>
    <lineage>
        <taxon>Bacteria</taxon>
        <taxon>Bacillati</taxon>
        <taxon>Bacillota</taxon>
        <taxon>Bacilli</taxon>
        <taxon>Bacillales</taxon>
        <taxon>Paenibacillaceae</taxon>
        <taxon>Paenibacillus</taxon>
    </lineage>
</organism>
<feature type="region of interest" description="Disordered" evidence="4">
    <location>
        <begin position="185"/>
        <end position="204"/>
    </location>
</feature>
<evidence type="ECO:0000313" key="6">
    <source>
        <dbReference type="Proteomes" id="UP001597541"/>
    </source>
</evidence>
<dbReference type="PANTHER" id="PTHR39183:SF1">
    <property type="entry name" value="SPORE COAT PROTEIN F-LIKE PROTEIN YHCQ"/>
    <property type="match status" value="1"/>
</dbReference>
<keyword evidence="5" id="KW-0946">Virion</keyword>
<dbReference type="InterPro" id="IPR012851">
    <property type="entry name" value="Spore_coat_CotF-like"/>
</dbReference>
<sequence>MPFGAHETLEVHEILNEKVNMMNHFGLYATQAQSPQVSQMIDRHLQSAMVSYDQLVNYTHDYVEPQTSNKMHHVTETPVQQIQYGLNQPSPVSPQGGAEFNDQQILAAMLSCHKNSAKNHMAKALECADPNLRQMLVNGAVQCTDQAYEVFLFMNEQGQYQVPTMKDHTAKTYLHTFQPSNQAGMMSGTAQTQGQNQGQSGYSAAQGYSQGMSGMSNMGSNSRPPTINERIQQSRDSFLRGGSPGMVEAVDHALLNQQVLNTQNQIQSQPKNH</sequence>
<dbReference type="EMBL" id="JBHUME010000008">
    <property type="protein sequence ID" value="MFD2613286.1"/>
    <property type="molecule type" value="Genomic_DNA"/>
</dbReference>
<keyword evidence="6" id="KW-1185">Reference proteome</keyword>
<keyword evidence="1" id="KW-0749">Sporulation</keyword>
<dbReference type="InterPro" id="IPR012347">
    <property type="entry name" value="Ferritin-like"/>
</dbReference>
<evidence type="ECO:0000256" key="3">
    <source>
        <dbReference type="ARBA" id="ARBA00024344"/>
    </source>
</evidence>
<evidence type="ECO:0000256" key="4">
    <source>
        <dbReference type="SAM" id="MobiDB-lite"/>
    </source>
</evidence>
<reference evidence="6" key="1">
    <citation type="journal article" date="2019" name="Int. J. Syst. Evol. Microbiol.">
        <title>The Global Catalogue of Microorganisms (GCM) 10K type strain sequencing project: providing services to taxonomists for standard genome sequencing and annotation.</title>
        <authorList>
            <consortium name="The Broad Institute Genomics Platform"/>
            <consortium name="The Broad Institute Genome Sequencing Center for Infectious Disease"/>
            <person name="Wu L."/>
            <person name="Ma J."/>
        </authorList>
    </citation>
    <scope>NUCLEOTIDE SEQUENCE [LARGE SCALE GENOMIC DNA]</scope>
    <source>
        <strain evidence="6">KCTC 3950</strain>
    </source>
</reference>
<comment type="subcellular location">
    <subcellularLocation>
        <location evidence="2">Spore coat</location>
    </subcellularLocation>
</comment>
<proteinExistence type="inferred from homology"/>
<keyword evidence="5" id="KW-0167">Capsid protein</keyword>
<dbReference type="Pfam" id="PF07875">
    <property type="entry name" value="Coat_F"/>
    <property type="match status" value="1"/>
</dbReference>
<name>A0ABW5PD44_9BACL</name>
<gene>
    <name evidence="5" type="ORF">ACFSUF_12720</name>
</gene>